<name>A0A8J3V0L6_9ACTN</name>
<feature type="region of interest" description="Disordered" evidence="1">
    <location>
        <begin position="155"/>
        <end position="175"/>
    </location>
</feature>
<comment type="caution">
    <text evidence="2">The sequence shown here is derived from an EMBL/GenBank/DDBJ whole genome shotgun (WGS) entry which is preliminary data.</text>
</comment>
<dbReference type="InterPro" id="IPR052551">
    <property type="entry name" value="UV-DNA_repair_photolyase"/>
</dbReference>
<dbReference type="PANTHER" id="PTHR38657:SF1">
    <property type="entry name" value="SLR1343 PROTEIN"/>
    <property type="match status" value="1"/>
</dbReference>
<evidence type="ECO:0000313" key="3">
    <source>
        <dbReference type="Proteomes" id="UP000605992"/>
    </source>
</evidence>
<dbReference type="InterPro" id="IPR036134">
    <property type="entry name" value="Crypto/Photolyase_FAD-like_sf"/>
</dbReference>
<dbReference type="PANTHER" id="PTHR38657">
    <property type="entry name" value="SLR1343 PROTEIN"/>
    <property type="match status" value="1"/>
</dbReference>
<dbReference type="Gene3D" id="1.10.579.10">
    <property type="entry name" value="DNA Cyclobutane Dipyrimidine Photolyase, subunit A, domain 3"/>
    <property type="match status" value="1"/>
</dbReference>
<dbReference type="InterPro" id="IPR007357">
    <property type="entry name" value="PhrB-like"/>
</dbReference>
<dbReference type="Proteomes" id="UP000605992">
    <property type="component" value="Unassembled WGS sequence"/>
</dbReference>
<protein>
    <submittedName>
        <fullName evidence="2">Deoxyribodipyrimidine photo-lyase</fullName>
    </submittedName>
</protein>
<sequence>MRDKSRRWIFADQLGDHFLDDPGEPVLLVEARSVLRRRRFHRQKAHLVLSALRHRAAELGDQAVFLRSETYGEALATIGGPLTVCHPTSHAAARFVSGRPGVTVLPARGFTSTWEEFAAWAGNRGGRRLLMEDFYRDARRRLGVLMDGDRPAGGRWNFDADNREPPPQGGLGLPEAWRPVEDEIDEQVRRDLDRWERAGEVAFIGRDGPRAFPATRAEAADALADFVVHRLPCFGPAQDAMMSGDPVMAHSLLSPALNLGLLDPMDCVREAEIAYREGYAPLPSVEGYIRQIIGWRDYIWHLYWHLGPRYREENRLGAREPLPEWFADLDADAVEARCLSWALAQVRDHGFTHHIVRLMVLGNYALQRAFDPGRLTAWFHRSFVDGYDWVMAPNVVGMSQHADGGALATKPYVSGGAYINRMSDFCRDCRYRPDRRTGQDACPFTTGYWAFVARNEKRLAANPRTVRSVRGMHRLGDIDEVRAHEAARGAGPP</sequence>
<dbReference type="InterPro" id="IPR014729">
    <property type="entry name" value="Rossmann-like_a/b/a_fold"/>
</dbReference>
<feature type="compositionally biased region" description="Basic and acidic residues" evidence="1">
    <location>
        <begin position="155"/>
        <end position="164"/>
    </location>
</feature>
<dbReference type="AlphaFoldDB" id="A0A8J3V0L6"/>
<dbReference type="Pfam" id="PF04244">
    <property type="entry name" value="DPRP"/>
    <property type="match status" value="1"/>
</dbReference>
<dbReference type="Gene3D" id="3.40.50.620">
    <property type="entry name" value="HUPs"/>
    <property type="match status" value="1"/>
</dbReference>
<dbReference type="EMBL" id="BOOR01000024">
    <property type="protein sequence ID" value="GII55097.1"/>
    <property type="molecule type" value="Genomic_DNA"/>
</dbReference>
<reference evidence="2" key="1">
    <citation type="submission" date="2021-01" db="EMBL/GenBank/DDBJ databases">
        <title>Whole genome shotgun sequence of Planotetraspora thailandica NBRC 104271.</title>
        <authorList>
            <person name="Komaki H."/>
            <person name="Tamura T."/>
        </authorList>
    </citation>
    <scope>NUCLEOTIDE SEQUENCE</scope>
    <source>
        <strain evidence="2">NBRC 104271</strain>
    </source>
</reference>
<dbReference type="Gene3D" id="1.10.10.1710">
    <property type="entry name" value="Deoxyribodipyrimidine photolyase-related"/>
    <property type="match status" value="1"/>
</dbReference>
<proteinExistence type="predicted"/>
<keyword evidence="3" id="KW-1185">Reference proteome</keyword>
<evidence type="ECO:0000313" key="2">
    <source>
        <dbReference type="EMBL" id="GII55097.1"/>
    </source>
</evidence>
<dbReference type="SUPFAM" id="SSF48173">
    <property type="entry name" value="Cryptochrome/photolyase FAD-binding domain"/>
    <property type="match status" value="1"/>
</dbReference>
<dbReference type="Gene3D" id="1.25.40.80">
    <property type="match status" value="1"/>
</dbReference>
<dbReference type="RefSeq" id="WP_203945306.1">
    <property type="nucleotide sequence ID" value="NZ_BOOR01000024.1"/>
</dbReference>
<evidence type="ECO:0000256" key="1">
    <source>
        <dbReference type="SAM" id="MobiDB-lite"/>
    </source>
</evidence>
<accession>A0A8J3V0L6</accession>
<organism evidence="2 3">
    <name type="scientific">Planotetraspora thailandica</name>
    <dbReference type="NCBI Taxonomy" id="487172"/>
    <lineage>
        <taxon>Bacteria</taxon>
        <taxon>Bacillati</taxon>
        <taxon>Actinomycetota</taxon>
        <taxon>Actinomycetes</taxon>
        <taxon>Streptosporangiales</taxon>
        <taxon>Streptosporangiaceae</taxon>
        <taxon>Planotetraspora</taxon>
    </lineage>
</organism>
<gene>
    <name evidence="2" type="ORF">Pth03_34860</name>
</gene>